<evidence type="ECO:0000313" key="2">
    <source>
        <dbReference type="Proteomes" id="UP000789901"/>
    </source>
</evidence>
<accession>A0ABN7UFZ4</accession>
<dbReference type="Proteomes" id="UP000789901">
    <property type="component" value="Unassembled WGS sequence"/>
</dbReference>
<sequence length="61" mass="6932">SGSSNSEGITKIFQNAQNYQQTSSKENPVIVVVLFPYLYQDESKHRYGKKPVTTLNHSRSE</sequence>
<keyword evidence="2" id="KW-1185">Reference proteome</keyword>
<proteinExistence type="predicted"/>
<name>A0ABN7UFZ4_GIGMA</name>
<organism evidence="1 2">
    <name type="scientific">Gigaspora margarita</name>
    <dbReference type="NCBI Taxonomy" id="4874"/>
    <lineage>
        <taxon>Eukaryota</taxon>
        <taxon>Fungi</taxon>
        <taxon>Fungi incertae sedis</taxon>
        <taxon>Mucoromycota</taxon>
        <taxon>Glomeromycotina</taxon>
        <taxon>Glomeromycetes</taxon>
        <taxon>Diversisporales</taxon>
        <taxon>Gigasporaceae</taxon>
        <taxon>Gigaspora</taxon>
    </lineage>
</organism>
<reference evidence="1 2" key="1">
    <citation type="submission" date="2021-06" db="EMBL/GenBank/DDBJ databases">
        <authorList>
            <person name="Kallberg Y."/>
            <person name="Tangrot J."/>
            <person name="Rosling A."/>
        </authorList>
    </citation>
    <scope>NUCLEOTIDE SEQUENCE [LARGE SCALE GENOMIC DNA]</scope>
    <source>
        <strain evidence="1 2">120-4 pot B 10/14</strain>
    </source>
</reference>
<feature type="non-terminal residue" evidence="1">
    <location>
        <position position="1"/>
    </location>
</feature>
<gene>
    <name evidence="1" type="ORF">GMARGA_LOCUS5545</name>
</gene>
<comment type="caution">
    <text evidence="1">The sequence shown here is derived from an EMBL/GenBank/DDBJ whole genome shotgun (WGS) entry which is preliminary data.</text>
</comment>
<evidence type="ECO:0000313" key="1">
    <source>
        <dbReference type="EMBL" id="CAG8572323.1"/>
    </source>
</evidence>
<protein>
    <submittedName>
        <fullName evidence="1">40825_t:CDS:1</fullName>
    </submittedName>
</protein>
<dbReference type="EMBL" id="CAJVQB010002374">
    <property type="protein sequence ID" value="CAG8572323.1"/>
    <property type="molecule type" value="Genomic_DNA"/>
</dbReference>